<comment type="caution">
    <text evidence="3">The sequence shown here is derived from an EMBL/GenBank/DDBJ whole genome shotgun (WGS) entry which is preliminary data.</text>
</comment>
<evidence type="ECO:0000313" key="3">
    <source>
        <dbReference type="EMBL" id="PGH23103.1"/>
    </source>
</evidence>
<dbReference type="SMART" id="SM01316">
    <property type="entry name" value="Spo7_2_N"/>
    <property type="match status" value="1"/>
</dbReference>
<dbReference type="InterPro" id="IPR029217">
    <property type="entry name" value="Spo7_2_N"/>
</dbReference>
<accession>A0A2B7YQ32</accession>
<dbReference type="SUPFAM" id="SSF50729">
    <property type="entry name" value="PH domain-like"/>
    <property type="match status" value="1"/>
</dbReference>
<gene>
    <name evidence="3" type="ORF">AJ80_02877</name>
</gene>
<dbReference type="InterPro" id="IPR039486">
    <property type="entry name" value="Mug56/Spo71_PH"/>
</dbReference>
<dbReference type="OrthoDB" id="5579281at2759"/>
<evidence type="ECO:0000313" key="4">
    <source>
        <dbReference type="Proteomes" id="UP000224634"/>
    </source>
</evidence>
<evidence type="ECO:0000256" key="1">
    <source>
        <dbReference type="SAM" id="MobiDB-lite"/>
    </source>
</evidence>
<feature type="compositionally biased region" description="Acidic residues" evidence="1">
    <location>
        <begin position="192"/>
        <end position="206"/>
    </location>
</feature>
<feature type="compositionally biased region" description="Polar residues" evidence="1">
    <location>
        <begin position="222"/>
        <end position="250"/>
    </location>
</feature>
<reference evidence="3 4" key="1">
    <citation type="submission" date="2017-10" db="EMBL/GenBank/DDBJ databases">
        <title>Comparative genomics in systemic dimorphic fungi from Ajellomycetaceae.</title>
        <authorList>
            <person name="Munoz J.F."/>
            <person name="Mcewen J.G."/>
            <person name="Clay O.K."/>
            <person name="Cuomo C.A."/>
        </authorList>
    </citation>
    <scope>NUCLEOTIDE SEQUENCE [LARGE SCALE GENOMIC DNA]</scope>
    <source>
        <strain evidence="3 4">UAMH7299</strain>
    </source>
</reference>
<evidence type="ECO:0000259" key="2">
    <source>
        <dbReference type="PROSITE" id="PS50003"/>
    </source>
</evidence>
<dbReference type="STRING" id="1447883.A0A2B7YQ32"/>
<organism evidence="3 4">
    <name type="scientific">Polytolypa hystricis (strain UAMH7299)</name>
    <dbReference type="NCBI Taxonomy" id="1447883"/>
    <lineage>
        <taxon>Eukaryota</taxon>
        <taxon>Fungi</taxon>
        <taxon>Dikarya</taxon>
        <taxon>Ascomycota</taxon>
        <taxon>Pezizomycotina</taxon>
        <taxon>Eurotiomycetes</taxon>
        <taxon>Eurotiomycetidae</taxon>
        <taxon>Onygenales</taxon>
        <taxon>Onygenales incertae sedis</taxon>
        <taxon>Polytolypa</taxon>
    </lineage>
</organism>
<feature type="region of interest" description="Disordered" evidence="1">
    <location>
        <begin position="734"/>
        <end position="753"/>
    </location>
</feature>
<dbReference type="InterPro" id="IPR040345">
    <property type="entry name" value="Mug56/Spo71"/>
</dbReference>
<feature type="compositionally biased region" description="Polar residues" evidence="1">
    <location>
        <begin position="260"/>
        <end position="277"/>
    </location>
</feature>
<dbReference type="PANTHER" id="PTHR28076">
    <property type="entry name" value="SPORULATION-SPECIFIC PROTEIN 71"/>
    <property type="match status" value="1"/>
</dbReference>
<protein>
    <recommendedName>
        <fullName evidence="2">PH domain-containing protein</fullName>
    </recommendedName>
</protein>
<feature type="region of interest" description="Disordered" evidence="1">
    <location>
        <begin position="183"/>
        <end position="313"/>
    </location>
</feature>
<name>A0A2B7YQ32_POLH7</name>
<feature type="region of interest" description="Disordered" evidence="1">
    <location>
        <begin position="381"/>
        <end position="414"/>
    </location>
</feature>
<sequence>MKQTPQTTQAQIVQTSATSSESYQGKIQKQRHGRQLAISMAASQGTSTPTLPKLLAAEDKAELSLISSACYIPLSWEMNTSPACEQSIPICSGTRTGENCHGLTPESYSAQRLQHAAPGHIHTTSRRFFIGPLPRGWLRSHRKAWYNSWLGLKDYSSRTVTFTAATRANNTRQFLIAPSTAATFRPSFPQPEDVDVDEDEEYEPGEDVGATVGEARVLEPVDTSQEVPGLHRTQQSGSRDGNLASASQRCAQIRAERRSQSAAALTDNTPATSSSQDDPYGRHPTQSDTLGPNQSRETSGDLSGRNGSLIAGDTSSAASLLPHGAMSPNLTISQEAAHNLRPESPRADVPQYNEVHEDSNRPDQQILSHVASRMLRFNLQDTIRNRKRRMQNRLSRSRESPAERRQNRRQVRDGEIIRAERMLVRIDTSMQGLPDGYNENESMKTATRTVKKWREYLVVCRHQDDETTPFVLQLYSTRVIPQIQKSQMKKNCSHEVPLNLRTTKVNLFSSLDKTVALWHPYQKGARILIMRTRSAAHSVEWYTFIRQALGWQRPSTLLVYVPDLGVSVFLKHPFAHLETGDLMSDEEAGEGCSRLLKTMAQEQAIAEGIIKTCMKTLEEQPEWAQILNTWSKSERMGLAWRRYDRLEWVHGANEMHMYGTIAMRHSHELELRPKQHHHTHVDIPKTARLEEPEPIEGFLVLLTSQKGRHQRFGKKFSRRMYCFTNDQYLCFTRPARANPPPPPRLPTVSGSRVPSSAQIVKQTPITYSINPFPLHDGEISWLSKGKAHAQRRDVEAYAENRRTLENLSKSEGYFDLCKATCVRTTAHADCQEENDVNGGDVEFHDEARDRCLTDHTGRQQTQCRTFELVMDNGLVVRFRAYNLETRDEWVRRLSSLITYWQARTRADINTLKAIRQRNLDALEINEAQESLVGQFAQKWEVMRAEASPELFNMCRISGCRAIRMSGHLYRRPRRRANFALCSVFLTEGQLLFFQDALRRLSGAQIPHTHHTRQSVLDLRDCYVYSGIITSSDLLYQNQTFDSNLPGRWPSPRLYPSDGWTSSDDDSATCFVIWHTTRKTVFRSPEEEDGGEDGGGEGGGGSGTVRTKWRKVASLGTTGRSIVFKTRSRAERDLWVLAIETEIDRLQQREDVRIVTNED</sequence>
<feature type="region of interest" description="Disordered" evidence="1">
    <location>
        <begin position="1081"/>
        <end position="1107"/>
    </location>
</feature>
<feature type="domain" description="PH" evidence="2">
    <location>
        <begin position="961"/>
        <end position="1143"/>
    </location>
</feature>
<dbReference type="SMART" id="SM00233">
    <property type="entry name" value="PH"/>
    <property type="match status" value="2"/>
</dbReference>
<dbReference type="InterPro" id="IPR057379">
    <property type="entry name" value="PH_SPO71"/>
</dbReference>
<feature type="compositionally biased region" description="Acidic residues" evidence="1">
    <location>
        <begin position="1085"/>
        <end position="1094"/>
    </location>
</feature>
<dbReference type="AlphaFoldDB" id="A0A2B7YQ32"/>
<dbReference type="Pfam" id="PF23207">
    <property type="entry name" value="PH_SPO71"/>
    <property type="match status" value="1"/>
</dbReference>
<dbReference type="PANTHER" id="PTHR28076:SF1">
    <property type="entry name" value="PROSPORE MEMBRANE ADAPTER PROTEIN SPO71"/>
    <property type="match status" value="1"/>
</dbReference>
<feature type="compositionally biased region" description="Polar residues" evidence="1">
    <location>
        <begin position="284"/>
        <end position="301"/>
    </location>
</feature>
<dbReference type="PROSITE" id="PS50003">
    <property type="entry name" value="PH_DOMAIN"/>
    <property type="match status" value="1"/>
</dbReference>
<keyword evidence="4" id="KW-1185">Reference proteome</keyword>
<dbReference type="Pfam" id="PF15404">
    <property type="entry name" value="PH_4"/>
    <property type="match status" value="1"/>
</dbReference>
<dbReference type="Proteomes" id="UP000224634">
    <property type="component" value="Unassembled WGS sequence"/>
</dbReference>
<feature type="region of interest" description="Disordered" evidence="1">
    <location>
        <begin position="1"/>
        <end position="24"/>
    </location>
</feature>
<proteinExistence type="predicted"/>
<feature type="compositionally biased region" description="Basic and acidic residues" evidence="1">
    <location>
        <begin position="396"/>
        <end position="414"/>
    </location>
</feature>
<dbReference type="InterPro" id="IPR001849">
    <property type="entry name" value="PH_domain"/>
</dbReference>
<dbReference type="GO" id="GO:0005628">
    <property type="term" value="C:prospore membrane"/>
    <property type="evidence" value="ECO:0007669"/>
    <property type="project" value="TreeGrafter"/>
</dbReference>
<dbReference type="EMBL" id="PDNA01000029">
    <property type="protein sequence ID" value="PGH23103.1"/>
    <property type="molecule type" value="Genomic_DNA"/>
</dbReference>
<dbReference type="GO" id="GO:1902657">
    <property type="term" value="P:protein localization to prospore membrane"/>
    <property type="evidence" value="ECO:0007669"/>
    <property type="project" value="InterPro"/>
</dbReference>
<dbReference type="Pfam" id="PF15407">
    <property type="entry name" value="Spo7_2_N"/>
    <property type="match status" value="1"/>
</dbReference>